<sequence length="541" mass="59864">MPCQNHSSLAISTLRGCAGSACVQKLDTGVQLLNTRKADVGMPAPTAREPTCSPLCLPLPGRGQGLLSPRPFQISCLKNGQALAVLPKNNYFCTIMKQGTILIVDDNRNILTTVKMLLEGVFARITTIASPDNIPARLREDKPDVVLLDMNFRSGINNGNEGLYWLREIKRLHPQTQVVLFTAYADIQLAVTGLKEGAVDFVVKPFDNEKLVDTLTEAYRKRQKSSGAVSSKSLAGEGAMQWGSSQAMQDLRLMVEKVAATDANILITGENGTGKEVLANEIHRLSVRNRRKMLPVDMGAITETLFESELFGHVKGAFTDAKTDKPGKFEQAEGSTLFLDEIGNLSYALQAKLLTALQRRSIVRVGGSREIPVDVRLICATNRDLQQMVAHGEFREDLLYRINTIRLHLPSLRERREDILPLARLFLGRYAALYNKPKMAFTGPAEAKISALPWYGNIRELQHAVEKAVILSSGTLIGEEDIDGSPAARQKPLEEVQTLDEMERRLIEKTIRECDGNLSQVATQLGISRQTLYNKIKRYGI</sequence>
<dbReference type="InterPro" id="IPR003593">
    <property type="entry name" value="AAA+_ATPase"/>
</dbReference>
<dbReference type="Gene3D" id="3.40.50.2300">
    <property type="match status" value="1"/>
</dbReference>
<keyword evidence="5" id="KW-0597">Phosphoprotein</keyword>
<evidence type="ECO:0000313" key="8">
    <source>
        <dbReference type="EMBL" id="SUB80053.1"/>
    </source>
</evidence>
<evidence type="ECO:0000256" key="3">
    <source>
        <dbReference type="ARBA" id="ARBA00023015"/>
    </source>
</evidence>
<dbReference type="InterPro" id="IPR027417">
    <property type="entry name" value="P-loop_NTPase"/>
</dbReference>
<gene>
    <name evidence="8" type="primary">zraR</name>
    <name evidence="8" type="ORF">NCTC13063_01331</name>
</gene>
<dbReference type="SUPFAM" id="SSF52172">
    <property type="entry name" value="CheY-like"/>
    <property type="match status" value="1"/>
</dbReference>
<dbReference type="Gene3D" id="1.10.10.60">
    <property type="entry name" value="Homeodomain-like"/>
    <property type="match status" value="1"/>
</dbReference>
<dbReference type="Pfam" id="PF00158">
    <property type="entry name" value="Sigma54_activat"/>
    <property type="match status" value="1"/>
</dbReference>
<dbReference type="GO" id="GO:0005524">
    <property type="term" value="F:ATP binding"/>
    <property type="evidence" value="ECO:0007669"/>
    <property type="project" value="UniProtKB-KW"/>
</dbReference>
<dbReference type="CDD" id="cd00156">
    <property type="entry name" value="REC"/>
    <property type="match status" value="1"/>
</dbReference>
<accession>A0AAQ1ZIF8</accession>
<organism evidence="8 9">
    <name type="scientific">Segatella buccae</name>
    <dbReference type="NCBI Taxonomy" id="28126"/>
    <lineage>
        <taxon>Bacteria</taxon>
        <taxon>Pseudomonadati</taxon>
        <taxon>Bacteroidota</taxon>
        <taxon>Bacteroidia</taxon>
        <taxon>Bacteroidales</taxon>
        <taxon>Prevotellaceae</taxon>
        <taxon>Segatella</taxon>
    </lineage>
</organism>
<dbReference type="SUPFAM" id="SSF52540">
    <property type="entry name" value="P-loop containing nucleoside triphosphate hydrolases"/>
    <property type="match status" value="1"/>
</dbReference>
<keyword evidence="3" id="KW-0805">Transcription regulation</keyword>
<dbReference type="InterPro" id="IPR011006">
    <property type="entry name" value="CheY-like_superfamily"/>
</dbReference>
<dbReference type="GO" id="GO:0000160">
    <property type="term" value="P:phosphorelay signal transduction system"/>
    <property type="evidence" value="ECO:0007669"/>
    <property type="project" value="InterPro"/>
</dbReference>
<dbReference type="Gene3D" id="3.40.50.300">
    <property type="entry name" value="P-loop containing nucleotide triphosphate hydrolases"/>
    <property type="match status" value="1"/>
</dbReference>
<dbReference type="CDD" id="cd00009">
    <property type="entry name" value="AAA"/>
    <property type="match status" value="1"/>
</dbReference>
<dbReference type="Pfam" id="PF25601">
    <property type="entry name" value="AAA_lid_14"/>
    <property type="match status" value="1"/>
</dbReference>
<dbReference type="PRINTS" id="PR01590">
    <property type="entry name" value="HTHFIS"/>
</dbReference>
<feature type="modified residue" description="4-aspartylphosphate" evidence="5">
    <location>
        <position position="149"/>
    </location>
</feature>
<dbReference type="FunFam" id="3.40.50.300:FF:000006">
    <property type="entry name" value="DNA-binding transcriptional regulator NtrC"/>
    <property type="match status" value="1"/>
</dbReference>
<feature type="domain" description="Response regulatory" evidence="7">
    <location>
        <begin position="100"/>
        <end position="219"/>
    </location>
</feature>
<keyword evidence="2" id="KW-0067">ATP-binding</keyword>
<dbReference type="SUPFAM" id="SSF46689">
    <property type="entry name" value="Homeodomain-like"/>
    <property type="match status" value="1"/>
</dbReference>
<keyword evidence="1" id="KW-0547">Nucleotide-binding</keyword>
<feature type="domain" description="Sigma-54 factor interaction" evidence="6">
    <location>
        <begin position="241"/>
        <end position="470"/>
    </location>
</feature>
<evidence type="ECO:0000259" key="6">
    <source>
        <dbReference type="PROSITE" id="PS50045"/>
    </source>
</evidence>
<dbReference type="Gene3D" id="1.10.8.60">
    <property type="match status" value="1"/>
</dbReference>
<dbReference type="PANTHER" id="PTHR32071">
    <property type="entry name" value="TRANSCRIPTIONAL REGULATORY PROTEIN"/>
    <property type="match status" value="1"/>
</dbReference>
<keyword evidence="4" id="KW-0804">Transcription</keyword>
<dbReference type="Pfam" id="PF02954">
    <property type="entry name" value="HTH_8"/>
    <property type="match status" value="1"/>
</dbReference>
<dbReference type="InterPro" id="IPR058031">
    <property type="entry name" value="AAA_lid_NorR"/>
</dbReference>
<dbReference type="PROSITE" id="PS50110">
    <property type="entry name" value="RESPONSE_REGULATORY"/>
    <property type="match status" value="1"/>
</dbReference>
<dbReference type="AlphaFoldDB" id="A0AAQ1ZIF8"/>
<dbReference type="EMBL" id="UGTJ01000001">
    <property type="protein sequence ID" value="SUB80053.1"/>
    <property type="molecule type" value="Genomic_DNA"/>
</dbReference>
<dbReference type="PROSITE" id="PS50045">
    <property type="entry name" value="SIGMA54_INTERACT_4"/>
    <property type="match status" value="1"/>
</dbReference>
<dbReference type="PANTHER" id="PTHR32071:SF113">
    <property type="entry name" value="ALGINATE BIOSYNTHESIS TRANSCRIPTIONAL REGULATORY PROTEIN ALGB"/>
    <property type="match status" value="1"/>
</dbReference>
<dbReference type="Proteomes" id="UP000255283">
    <property type="component" value="Unassembled WGS sequence"/>
</dbReference>
<proteinExistence type="predicted"/>
<evidence type="ECO:0000256" key="5">
    <source>
        <dbReference type="PROSITE-ProRule" id="PRU00169"/>
    </source>
</evidence>
<dbReference type="Pfam" id="PF00072">
    <property type="entry name" value="Response_reg"/>
    <property type="match status" value="1"/>
</dbReference>
<comment type="caution">
    <text evidence="8">The sequence shown here is derived from an EMBL/GenBank/DDBJ whole genome shotgun (WGS) entry which is preliminary data.</text>
</comment>
<name>A0AAQ1ZIF8_9BACT</name>
<dbReference type="GO" id="GO:0043565">
    <property type="term" value="F:sequence-specific DNA binding"/>
    <property type="evidence" value="ECO:0007669"/>
    <property type="project" value="InterPro"/>
</dbReference>
<evidence type="ECO:0000259" key="7">
    <source>
        <dbReference type="PROSITE" id="PS50110"/>
    </source>
</evidence>
<dbReference type="SMART" id="SM00382">
    <property type="entry name" value="AAA"/>
    <property type="match status" value="1"/>
</dbReference>
<dbReference type="InterPro" id="IPR002197">
    <property type="entry name" value="HTH_Fis"/>
</dbReference>
<dbReference type="GO" id="GO:0006355">
    <property type="term" value="P:regulation of DNA-templated transcription"/>
    <property type="evidence" value="ECO:0007669"/>
    <property type="project" value="InterPro"/>
</dbReference>
<protein>
    <submittedName>
        <fullName evidence="8">Transcriptional regulatory protein ZraR</fullName>
    </submittedName>
</protein>
<reference evidence="8 9" key="1">
    <citation type="submission" date="2018-06" db="EMBL/GenBank/DDBJ databases">
        <authorList>
            <consortium name="Pathogen Informatics"/>
            <person name="Doyle S."/>
        </authorList>
    </citation>
    <scope>NUCLEOTIDE SEQUENCE [LARGE SCALE GENOMIC DNA]</scope>
    <source>
        <strain evidence="8 9">NCTC13063</strain>
    </source>
</reference>
<evidence type="ECO:0000256" key="1">
    <source>
        <dbReference type="ARBA" id="ARBA00022741"/>
    </source>
</evidence>
<evidence type="ECO:0000256" key="4">
    <source>
        <dbReference type="ARBA" id="ARBA00023163"/>
    </source>
</evidence>
<dbReference type="InterPro" id="IPR002078">
    <property type="entry name" value="Sigma_54_int"/>
</dbReference>
<dbReference type="InterPro" id="IPR009057">
    <property type="entry name" value="Homeodomain-like_sf"/>
</dbReference>
<dbReference type="SMART" id="SM00448">
    <property type="entry name" value="REC"/>
    <property type="match status" value="1"/>
</dbReference>
<evidence type="ECO:0000256" key="2">
    <source>
        <dbReference type="ARBA" id="ARBA00022840"/>
    </source>
</evidence>
<dbReference type="InterPro" id="IPR001789">
    <property type="entry name" value="Sig_transdc_resp-reg_receiver"/>
</dbReference>
<evidence type="ECO:0000313" key="9">
    <source>
        <dbReference type="Proteomes" id="UP000255283"/>
    </source>
</evidence>